<dbReference type="RefSeq" id="WP_169116643.1">
    <property type="nucleotide sequence ID" value="NZ_WTVG02000040.1"/>
</dbReference>
<keyword evidence="10" id="KW-0998">Cell outer membrane</keyword>
<dbReference type="Proteomes" id="UP000615989">
    <property type="component" value="Unassembled WGS sequence"/>
</dbReference>
<keyword evidence="7" id="KW-0406">Ion transport</keyword>
<name>A0ABX1PFW7_9RHOO</name>
<evidence type="ECO:0000256" key="10">
    <source>
        <dbReference type="ARBA" id="ARBA00023237"/>
    </source>
</evidence>
<keyword evidence="9" id="KW-0472">Membrane</keyword>
<keyword evidence="8" id="KW-0626">Porin</keyword>
<keyword evidence="3" id="KW-0813">Transport</keyword>
<evidence type="ECO:0000256" key="1">
    <source>
        <dbReference type="ARBA" id="ARBA00004571"/>
    </source>
</evidence>
<keyword evidence="6 11" id="KW-0732">Signal</keyword>
<evidence type="ECO:0000313" key="13">
    <source>
        <dbReference type="EMBL" id="NMG23226.1"/>
    </source>
</evidence>
<reference evidence="13" key="1">
    <citation type="submission" date="2019-12" db="EMBL/GenBank/DDBJ databases">
        <title>Comparative genomics gives insights into the taxonomy of the Azoarcus-Aromatoleum group and reveals separate origins of nif in the plant-associated Azoarcus and non-plant-associated Aromatoleum sub-groups.</title>
        <authorList>
            <person name="Lafos M."/>
            <person name="Maluk M."/>
            <person name="Batista M."/>
            <person name="Junghare M."/>
            <person name="Carmona M."/>
            <person name="Faoro H."/>
            <person name="Cruz L.M."/>
            <person name="Battistoni F."/>
            <person name="De Souza E."/>
            <person name="Pedrosa F."/>
            <person name="Chen W.-M."/>
            <person name="Poole P.S."/>
            <person name="Dixon R.A."/>
            <person name="James E.K."/>
        </authorList>
    </citation>
    <scope>NUCLEOTIDE SEQUENCE</scope>
    <source>
        <strain evidence="13">LuFRes1</strain>
    </source>
</reference>
<keyword evidence="14" id="KW-1185">Reference proteome</keyword>
<evidence type="ECO:0000256" key="7">
    <source>
        <dbReference type="ARBA" id="ARBA00023065"/>
    </source>
</evidence>
<evidence type="ECO:0000256" key="9">
    <source>
        <dbReference type="ARBA" id="ARBA00023136"/>
    </source>
</evidence>
<evidence type="ECO:0000256" key="5">
    <source>
        <dbReference type="ARBA" id="ARBA00022692"/>
    </source>
</evidence>
<dbReference type="PANTHER" id="PTHR34501">
    <property type="entry name" value="PROTEIN YDDL-RELATED"/>
    <property type="match status" value="1"/>
</dbReference>
<dbReference type="InterPro" id="IPR050298">
    <property type="entry name" value="Gram-neg_bact_OMP"/>
</dbReference>
<evidence type="ECO:0000313" key="14">
    <source>
        <dbReference type="Proteomes" id="UP000615989"/>
    </source>
</evidence>
<keyword evidence="4" id="KW-1134">Transmembrane beta strand</keyword>
<evidence type="ECO:0000259" key="12">
    <source>
        <dbReference type="Pfam" id="PF13609"/>
    </source>
</evidence>
<comment type="subunit">
    <text evidence="2">Homotrimer.</text>
</comment>
<dbReference type="InterPro" id="IPR033900">
    <property type="entry name" value="Gram_neg_porin_domain"/>
</dbReference>
<comment type="subcellular location">
    <subcellularLocation>
        <location evidence="1">Cell outer membrane</location>
        <topology evidence="1">Multi-pass membrane protein</topology>
    </subcellularLocation>
</comment>
<evidence type="ECO:0000256" key="3">
    <source>
        <dbReference type="ARBA" id="ARBA00022448"/>
    </source>
</evidence>
<evidence type="ECO:0000256" key="8">
    <source>
        <dbReference type="ARBA" id="ARBA00023114"/>
    </source>
</evidence>
<evidence type="ECO:0000256" key="4">
    <source>
        <dbReference type="ARBA" id="ARBA00022452"/>
    </source>
</evidence>
<gene>
    <name evidence="13" type="ORF">GO606_00545</name>
</gene>
<dbReference type="PANTHER" id="PTHR34501:SF9">
    <property type="entry name" value="MAJOR OUTER MEMBRANE PROTEIN P.IA"/>
    <property type="match status" value="1"/>
</dbReference>
<keyword evidence="5" id="KW-0812">Transmembrane</keyword>
<dbReference type="Gene3D" id="2.40.160.10">
    <property type="entry name" value="Porin"/>
    <property type="match status" value="1"/>
</dbReference>
<dbReference type="EMBL" id="WTVG01000001">
    <property type="protein sequence ID" value="NMG23226.1"/>
    <property type="molecule type" value="Genomic_DNA"/>
</dbReference>
<feature type="domain" description="Porin" evidence="12">
    <location>
        <begin position="7"/>
        <end position="330"/>
    </location>
</feature>
<organism evidence="13 14">
    <name type="scientific">Aromatoleum anaerobium</name>
    <dbReference type="NCBI Taxonomy" id="182180"/>
    <lineage>
        <taxon>Bacteria</taxon>
        <taxon>Pseudomonadati</taxon>
        <taxon>Pseudomonadota</taxon>
        <taxon>Betaproteobacteria</taxon>
        <taxon>Rhodocyclales</taxon>
        <taxon>Rhodocyclaceae</taxon>
        <taxon>Aromatoleum</taxon>
    </lineage>
</organism>
<proteinExistence type="predicted"/>
<sequence>MQKKLIALAVAGLVSAPVFAQSNVTVYGVADAYFGYGKMDDNKFTGVNSGGWAGSRIGFKGSEDLGNGLKGVFTLEYGIDIDQNEGVGSRGTAANSTTRARQQFVGLQGGFGFIGLGRQYSPGYYVLKYDAINVVPFSPQFILAGAQGSNIVAGSAARVSNSINYKSPDFGGLTLNAIYGFNEENQDNNRQAGDLAAIGADYANGPLAIGLVYSQVKQDAGAIATEKFNGVADETKKEAYLGAAYDFGMFKLMGSYQIIKDATAAEDDNKVWQVGSVVPVSSVGKVHLSYGRTDADTNDSDAAAWSLLYSHSLSKRTLAYVGYTQVQNDDATNYSVLARGTEVVNGVTVPNNDEDSRNFLIGLNHAF</sequence>
<evidence type="ECO:0000256" key="6">
    <source>
        <dbReference type="ARBA" id="ARBA00022729"/>
    </source>
</evidence>
<protein>
    <submittedName>
        <fullName evidence="13">Porin</fullName>
    </submittedName>
</protein>
<dbReference type="Pfam" id="PF13609">
    <property type="entry name" value="Porin_4"/>
    <property type="match status" value="1"/>
</dbReference>
<dbReference type="SUPFAM" id="SSF56935">
    <property type="entry name" value="Porins"/>
    <property type="match status" value="1"/>
</dbReference>
<accession>A0ABX1PFW7</accession>
<evidence type="ECO:0000256" key="2">
    <source>
        <dbReference type="ARBA" id="ARBA00011233"/>
    </source>
</evidence>
<evidence type="ECO:0000256" key="11">
    <source>
        <dbReference type="SAM" id="SignalP"/>
    </source>
</evidence>
<dbReference type="InterPro" id="IPR023614">
    <property type="entry name" value="Porin_dom_sf"/>
</dbReference>
<feature type="signal peptide" evidence="11">
    <location>
        <begin position="1"/>
        <end position="20"/>
    </location>
</feature>
<dbReference type="CDD" id="cd00342">
    <property type="entry name" value="gram_neg_porins"/>
    <property type="match status" value="1"/>
</dbReference>
<feature type="chain" id="PRO_5046325325" evidence="11">
    <location>
        <begin position="21"/>
        <end position="367"/>
    </location>
</feature>
<comment type="caution">
    <text evidence="13">The sequence shown here is derived from an EMBL/GenBank/DDBJ whole genome shotgun (WGS) entry which is preliminary data.</text>
</comment>